<accession>A0A150HB64</accession>
<evidence type="ECO:0000256" key="5">
    <source>
        <dbReference type="PROSITE-ProRule" id="PRU01240"/>
    </source>
</evidence>
<dbReference type="GO" id="GO:0004252">
    <property type="term" value="F:serine-type endopeptidase activity"/>
    <property type="evidence" value="ECO:0007669"/>
    <property type="project" value="UniProtKB-UniRule"/>
</dbReference>
<name>A0A150HB64_9MICO</name>
<evidence type="ECO:0000259" key="9">
    <source>
        <dbReference type="Pfam" id="PF00082"/>
    </source>
</evidence>
<evidence type="ECO:0000256" key="8">
    <source>
        <dbReference type="SAM" id="SignalP"/>
    </source>
</evidence>
<gene>
    <name evidence="10" type="ORF">Bravens_00295</name>
</gene>
<reference evidence="10 11" key="1">
    <citation type="submission" date="2016-01" db="EMBL/GenBank/DDBJ databases">
        <title>Use of Whole Genome Sequencing to ascertain that Brevibacterium massiliense (Roux, Raoult 2009) is a later heterotypic synonym of Brevibacterium ravenspurgense (Mages 2008).</title>
        <authorList>
            <person name="Bernier A.-M."/>
            <person name="Burdz T."/>
            <person name="Huynh C."/>
            <person name="Pachecho A.L."/>
            <person name="Wiebe D."/>
            <person name="Bonner C."/>
            <person name="Bernard K."/>
        </authorList>
    </citation>
    <scope>NUCLEOTIDE SEQUENCE [LARGE SCALE GENOMIC DNA]</scope>
    <source>
        <strain evidence="10 11">CCUG56047</strain>
    </source>
</reference>
<keyword evidence="3 5" id="KW-0378">Hydrolase</keyword>
<dbReference type="PANTHER" id="PTHR43806:SF11">
    <property type="entry name" value="CEREVISIN-RELATED"/>
    <property type="match status" value="1"/>
</dbReference>
<feature type="domain" description="Peptidase S8/S53" evidence="9">
    <location>
        <begin position="55"/>
        <end position="320"/>
    </location>
</feature>
<dbReference type="SUPFAM" id="SSF52743">
    <property type="entry name" value="Subtilisin-like"/>
    <property type="match status" value="1"/>
</dbReference>
<dbReference type="Proteomes" id="UP000243589">
    <property type="component" value="Unassembled WGS sequence"/>
</dbReference>
<keyword evidence="11" id="KW-1185">Reference proteome</keyword>
<dbReference type="EC" id="3.4.21.-" evidence="10"/>
<feature type="region of interest" description="Disordered" evidence="6">
    <location>
        <begin position="352"/>
        <end position="372"/>
    </location>
</feature>
<keyword evidence="8" id="KW-0732">Signal</keyword>
<evidence type="ECO:0000256" key="6">
    <source>
        <dbReference type="SAM" id="MobiDB-lite"/>
    </source>
</evidence>
<dbReference type="InterPro" id="IPR036852">
    <property type="entry name" value="Peptidase_S8/S53_dom_sf"/>
</dbReference>
<evidence type="ECO:0000256" key="1">
    <source>
        <dbReference type="ARBA" id="ARBA00011073"/>
    </source>
</evidence>
<dbReference type="InterPro" id="IPR000209">
    <property type="entry name" value="Peptidase_S8/S53_dom"/>
</dbReference>
<dbReference type="PRINTS" id="PR00723">
    <property type="entry name" value="SUBTILISIN"/>
</dbReference>
<dbReference type="InterPro" id="IPR022398">
    <property type="entry name" value="Peptidase_S8_His-AS"/>
</dbReference>
<evidence type="ECO:0000256" key="4">
    <source>
        <dbReference type="ARBA" id="ARBA00022825"/>
    </source>
</evidence>
<dbReference type="CDD" id="cd00306">
    <property type="entry name" value="Peptidases_S8_S53"/>
    <property type="match status" value="1"/>
</dbReference>
<keyword evidence="4 5" id="KW-0720">Serine protease</keyword>
<keyword evidence="7" id="KW-1133">Transmembrane helix</keyword>
<feature type="active site" description="Charge relay system" evidence="5">
    <location>
        <position position="265"/>
    </location>
</feature>
<dbReference type="PROSITE" id="PS00137">
    <property type="entry name" value="SUBTILASE_HIS"/>
    <property type="match status" value="1"/>
</dbReference>
<dbReference type="PROSITE" id="PS51892">
    <property type="entry name" value="SUBTILASE"/>
    <property type="match status" value="1"/>
</dbReference>
<protein>
    <submittedName>
        <fullName evidence="10">Thermophilic serine proteinase</fullName>
        <ecNumber evidence="10">3.4.21.-</ecNumber>
    </submittedName>
</protein>
<feature type="active site" description="Charge relay system" evidence="5">
    <location>
        <position position="103"/>
    </location>
</feature>
<sequence>MRALSRMKRAAATAAVAAVVLSAGTAQPAAAIEPGPGQWFADDLGLEEAWKTSTGKGVKVAVIDSGTDDSHENLKGRVVDAKDFSGAKKDGTTPVGPQETIHHGTAVAGVIAGTGKGVGPVGIAPDSRIMSASIWLGSDTPDESDSRDQAADAVIWAADNGAKVINMSLGWADPAWPESWDKAFMHAYKKDVLVIACVGNASQGAERVWSPATVPGVIGVGGVGRDGKVDEQSSAPGVDVDLMAPSQGIPVPLTGGSYGTAEGCSFAAPIVAGTAALIRSAHPDYTADQTAEALRSTATAVKDHDGVTNGDDFDTTVGYGRIRPVEALKANIDKAPSAEKALTDWIHMHRRAETKPEQQEEAGSTSGPETHAAGTLTEAEARGARSGPAVFTILLAGAAVTAGIGVGRRLRNRGRNH</sequence>
<dbReference type="AlphaFoldDB" id="A0A150HB64"/>
<dbReference type="InterPro" id="IPR015500">
    <property type="entry name" value="Peptidase_S8_subtilisin-rel"/>
</dbReference>
<organism evidence="10 11">
    <name type="scientific">Brevibacterium ravenspurgense</name>
    <dbReference type="NCBI Taxonomy" id="479117"/>
    <lineage>
        <taxon>Bacteria</taxon>
        <taxon>Bacillati</taxon>
        <taxon>Actinomycetota</taxon>
        <taxon>Actinomycetes</taxon>
        <taxon>Micrococcales</taxon>
        <taxon>Brevibacteriaceae</taxon>
        <taxon>Brevibacterium</taxon>
    </lineage>
</organism>
<dbReference type="Gene3D" id="3.40.50.200">
    <property type="entry name" value="Peptidase S8/S53 domain"/>
    <property type="match status" value="1"/>
</dbReference>
<evidence type="ECO:0000313" key="11">
    <source>
        <dbReference type="Proteomes" id="UP000243589"/>
    </source>
</evidence>
<evidence type="ECO:0000256" key="3">
    <source>
        <dbReference type="ARBA" id="ARBA00022801"/>
    </source>
</evidence>
<keyword evidence="7" id="KW-0812">Transmembrane</keyword>
<comment type="caution">
    <text evidence="10">The sequence shown here is derived from an EMBL/GenBank/DDBJ whole genome shotgun (WGS) entry which is preliminary data.</text>
</comment>
<evidence type="ECO:0000313" key="10">
    <source>
        <dbReference type="EMBL" id="KXZ59362.1"/>
    </source>
</evidence>
<proteinExistence type="inferred from homology"/>
<dbReference type="Pfam" id="PF00082">
    <property type="entry name" value="Peptidase_S8"/>
    <property type="match status" value="1"/>
</dbReference>
<dbReference type="PATRIC" id="fig|479117.4.peg.294"/>
<dbReference type="InterPro" id="IPR050131">
    <property type="entry name" value="Peptidase_S8_subtilisin-like"/>
</dbReference>
<keyword evidence="7" id="KW-0472">Membrane</keyword>
<dbReference type="PANTHER" id="PTHR43806">
    <property type="entry name" value="PEPTIDASE S8"/>
    <property type="match status" value="1"/>
</dbReference>
<dbReference type="GO" id="GO:0006508">
    <property type="term" value="P:proteolysis"/>
    <property type="evidence" value="ECO:0007669"/>
    <property type="project" value="UniProtKB-KW"/>
</dbReference>
<evidence type="ECO:0000256" key="2">
    <source>
        <dbReference type="ARBA" id="ARBA00022670"/>
    </source>
</evidence>
<keyword evidence="2 5" id="KW-0645">Protease</keyword>
<feature type="chain" id="PRO_5007562502" evidence="8">
    <location>
        <begin position="32"/>
        <end position="417"/>
    </location>
</feature>
<dbReference type="EMBL" id="LQQC01000004">
    <property type="protein sequence ID" value="KXZ59362.1"/>
    <property type="molecule type" value="Genomic_DNA"/>
</dbReference>
<feature type="active site" description="Charge relay system" evidence="5">
    <location>
        <position position="64"/>
    </location>
</feature>
<evidence type="ECO:0000256" key="7">
    <source>
        <dbReference type="SAM" id="Phobius"/>
    </source>
</evidence>
<feature type="transmembrane region" description="Helical" evidence="7">
    <location>
        <begin position="389"/>
        <end position="407"/>
    </location>
</feature>
<feature type="signal peptide" evidence="8">
    <location>
        <begin position="1"/>
        <end position="31"/>
    </location>
</feature>
<comment type="similarity">
    <text evidence="1 5">Belongs to the peptidase S8 family.</text>
</comment>